<keyword evidence="4" id="KW-1185">Reference proteome</keyword>
<evidence type="ECO:0000256" key="1">
    <source>
        <dbReference type="SAM" id="MobiDB-lite"/>
    </source>
</evidence>
<proteinExistence type="predicted"/>
<feature type="compositionally biased region" description="Basic residues" evidence="1">
    <location>
        <begin position="146"/>
        <end position="160"/>
    </location>
</feature>
<reference evidence="3 4" key="1">
    <citation type="submission" date="2023-03" db="EMBL/GenBank/DDBJ databases">
        <title>High recombination rates correlate with genetic variation in Cardiocondyla obscurior ants.</title>
        <authorList>
            <person name="Errbii M."/>
        </authorList>
    </citation>
    <scope>NUCLEOTIDE SEQUENCE [LARGE SCALE GENOMIC DNA]</scope>
    <source>
        <strain evidence="3">Alpha-2009</strain>
        <tissue evidence="3">Whole body</tissue>
    </source>
</reference>
<dbReference type="AlphaFoldDB" id="A0AAW2G2S1"/>
<organism evidence="3 4">
    <name type="scientific">Cardiocondyla obscurior</name>
    <dbReference type="NCBI Taxonomy" id="286306"/>
    <lineage>
        <taxon>Eukaryota</taxon>
        <taxon>Metazoa</taxon>
        <taxon>Ecdysozoa</taxon>
        <taxon>Arthropoda</taxon>
        <taxon>Hexapoda</taxon>
        <taxon>Insecta</taxon>
        <taxon>Pterygota</taxon>
        <taxon>Neoptera</taxon>
        <taxon>Endopterygota</taxon>
        <taxon>Hymenoptera</taxon>
        <taxon>Apocrita</taxon>
        <taxon>Aculeata</taxon>
        <taxon>Formicoidea</taxon>
        <taxon>Formicidae</taxon>
        <taxon>Myrmicinae</taxon>
        <taxon>Cardiocondyla</taxon>
    </lineage>
</organism>
<evidence type="ECO:0008006" key="5">
    <source>
        <dbReference type="Google" id="ProtNLM"/>
    </source>
</evidence>
<evidence type="ECO:0000256" key="2">
    <source>
        <dbReference type="SAM" id="Phobius"/>
    </source>
</evidence>
<dbReference type="EMBL" id="JADYXP020000007">
    <property type="protein sequence ID" value="KAL0120787.1"/>
    <property type="molecule type" value="Genomic_DNA"/>
</dbReference>
<evidence type="ECO:0000313" key="4">
    <source>
        <dbReference type="Proteomes" id="UP001430953"/>
    </source>
</evidence>
<name>A0AAW2G2S1_9HYME</name>
<comment type="caution">
    <text evidence="3">The sequence shown here is derived from an EMBL/GenBank/DDBJ whole genome shotgun (WGS) entry which is preliminary data.</text>
</comment>
<accession>A0AAW2G2S1</accession>
<feature type="transmembrane region" description="Helical" evidence="2">
    <location>
        <begin position="75"/>
        <end position="98"/>
    </location>
</feature>
<feature type="region of interest" description="Disordered" evidence="1">
    <location>
        <begin position="146"/>
        <end position="167"/>
    </location>
</feature>
<keyword evidence="2" id="KW-0472">Membrane</keyword>
<keyword evidence="2" id="KW-1133">Transmembrane helix</keyword>
<sequence length="167" mass="19660">MRLSKYSQGRLSRVSLPYPNCNCPFLLFSFRFARLCVPSLSLRDSSPSEISGKNKTGLITPAELRRRRYLREQRTSLSLSFASPFFFLFFFFFFYTLLSVIATSPGRISVPGHVLLDGIPNFRGRPTGKKVRSRFYYRHYSRYRNARPRRERGKRRRKIRSISPNCK</sequence>
<evidence type="ECO:0000313" key="3">
    <source>
        <dbReference type="EMBL" id="KAL0120787.1"/>
    </source>
</evidence>
<gene>
    <name evidence="3" type="ORF">PUN28_008461</name>
</gene>
<dbReference type="Proteomes" id="UP001430953">
    <property type="component" value="Unassembled WGS sequence"/>
</dbReference>
<keyword evidence="2" id="KW-0812">Transmembrane</keyword>
<protein>
    <recommendedName>
        <fullName evidence="5">Ribosomal protein S18</fullName>
    </recommendedName>
</protein>